<protein>
    <submittedName>
        <fullName evidence="1">Uncharacterized protein</fullName>
    </submittedName>
</protein>
<dbReference type="EMBL" id="BK032878">
    <property type="protein sequence ID" value="DAF65452.1"/>
    <property type="molecule type" value="Genomic_DNA"/>
</dbReference>
<name>A0A8S5TQN0_9CAUD</name>
<proteinExistence type="predicted"/>
<accession>A0A8S5TQN0</accession>
<organism evidence="1">
    <name type="scientific">Siphoviridae sp. ctbbV81</name>
    <dbReference type="NCBI Taxonomy" id="2827900"/>
    <lineage>
        <taxon>Viruses</taxon>
        <taxon>Duplodnaviria</taxon>
        <taxon>Heunggongvirae</taxon>
        <taxon>Uroviricota</taxon>
        <taxon>Caudoviricetes</taxon>
    </lineage>
</organism>
<evidence type="ECO:0000313" key="1">
    <source>
        <dbReference type="EMBL" id="DAF65452.1"/>
    </source>
</evidence>
<sequence>MKQWTEEELINDGNRLRNAEITNVSLNFKDHGVLTLDLTLSGGDWGVVFGGYVLGHGYLGSENFKGSKAGLEAIMRIMDVVGVDDLIEMKGKHVRVATKGLGHSVKIIGNFIKDEWFDYESFFEDEKPPFVED</sequence>
<reference evidence="1" key="1">
    <citation type="journal article" date="2021" name="Proc. Natl. Acad. Sci. U.S.A.">
        <title>A Catalog of Tens of Thousands of Viruses from Human Metagenomes Reveals Hidden Associations with Chronic Diseases.</title>
        <authorList>
            <person name="Tisza M.J."/>
            <person name="Buck C.B."/>
        </authorList>
    </citation>
    <scope>NUCLEOTIDE SEQUENCE</scope>
    <source>
        <strain evidence="1">CtbbV81</strain>
    </source>
</reference>